<dbReference type="AlphaFoldDB" id="A0A9W6B9F5"/>
<evidence type="ECO:0000313" key="2">
    <source>
        <dbReference type="EMBL" id="GLC47648.1"/>
    </source>
</evidence>
<feature type="compositionally biased region" description="Low complexity" evidence="1">
    <location>
        <begin position="186"/>
        <end position="198"/>
    </location>
</feature>
<feature type="compositionally biased region" description="Low complexity" evidence="1">
    <location>
        <begin position="518"/>
        <end position="535"/>
    </location>
</feature>
<feature type="compositionally biased region" description="Low complexity" evidence="1">
    <location>
        <begin position="80"/>
        <end position="90"/>
    </location>
</feature>
<proteinExistence type="predicted"/>
<feature type="compositionally biased region" description="Low complexity" evidence="1">
    <location>
        <begin position="607"/>
        <end position="642"/>
    </location>
</feature>
<name>A0A9W6B9F5_9CHLO</name>
<keyword evidence="3" id="KW-1185">Reference proteome</keyword>
<feature type="compositionally biased region" description="Low complexity" evidence="1">
    <location>
        <begin position="467"/>
        <end position="483"/>
    </location>
</feature>
<dbReference type="EMBL" id="BRXU01000001">
    <property type="protein sequence ID" value="GLC47648.1"/>
    <property type="molecule type" value="Genomic_DNA"/>
</dbReference>
<feature type="compositionally biased region" description="Low complexity" evidence="1">
    <location>
        <begin position="554"/>
        <end position="597"/>
    </location>
</feature>
<feature type="compositionally biased region" description="Low complexity" evidence="1">
    <location>
        <begin position="676"/>
        <end position="722"/>
    </location>
</feature>
<feature type="compositionally biased region" description="Low complexity" evidence="1">
    <location>
        <begin position="417"/>
        <end position="442"/>
    </location>
</feature>
<evidence type="ECO:0000313" key="3">
    <source>
        <dbReference type="Proteomes" id="UP001165080"/>
    </source>
</evidence>
<reference evidence="2 3" key="1">
    <citation type="journal article" date="2023" name="Commun. Biol.">
        <title>Reorganization of the ancestral sex-determining regions during the evolution of trioecy in Pleodorina starrii.</title>
        <authorList>
            <person name="Takahashi K."/>
            <person name="Suzuki S."/>
            <person name="Kawai-Toyooka H."/>
            <person name="Yamamoto K."/>
            <person name="Hamaji T."/>
            <person name="Ootsuki R."/>
            <person name="Yamaguchi H."/>
            <person name="Kawachi M."/>
            <person name="Higashiyama T."/>
            <person name="Nozaki H."/>
        </authorList>
    </citation>
    <scope>NUCLEOTIDE SEQUENCE [LARGE SCALE GENOMIC DNA]</scope>
    <source>
        <strain evidence="2 3">NIES-4479</strain>
    </source>
</reference>
<feature type="region of interest" description="Disordered" evidence="1">
    <location>
        <begin position="77"/>
        <end position="101"/>
    </location>
</feature>
<feature type="compositionally biased region" description="Pro residues" evidence="1">
    <location>
        <begin position="457"/>
        <end position="466"/>
    </location>
</feature>
<protein>
    <submittedName>
        <fullName evidence="2">Uncharacterized protein</fullName>
    </submittedName>
</protein>
<organism evidence="2 3">
    <name type="scientific">Pleodorina starrii</name>
    <dbReference type="NCBI Taxonomy" id="330485"/>
    <lineage>
        <taxon>Eukaryota</taxon>
        <taxon>Viridiplantae</taxon>
        <taxon>Chlorophyta</taxon>
        <taxon>core chlorophytes</taxon>
        <taxon>Chlorophyceae</taxon>
        <taxon>CS clade</taxon>
        <taxon>Chlamydomonadales</taxon>
        <taxon>Volvocaceae</taxon>
        <taxon>Pleodorina</taxon>
    </lineage>
</organism>
<feature type="compositionally biased region" description="Low complexity" evidence="1">
    <location>
        <begin position="149"/>
        <end position="164"/>
    </location>
</feature>
<sequence length="750" mass="80150">MLGVLQSSSQASKGSVPLTAADGAFSTPSAGGSWQFGLTLTAVGEFPSVATAVAEDVLAEGHRFMLAVANKWRDTLARTQQQQHQQQQQAGVGGGGGGHLAVGQQVLSTMADQWRGMMGLNPGSQLEATRKASRRGLAEKLDMGSSFGPTTTAAEPAPSASWTPLPCTHHRDGWHPAGQDYDDDNSSSSSSSSSCGSAAASTGTPFAASCYCAHQQQQQPEPSVGRTAVFWLQQQVIQQEGQCATPCATTKTTDDGALSGYSSGAASCRDVEMTDATEVDVDADGDDDDDDGDGLEFFWLTALPAAAGGVEARLGSAPAAAVVGPSRRVIATAAVSSATLVAFGSVFLCVEETVPVGREPRVDYEFCFDVPVSTTPRRRHVPTLLVAAPTVAPQQSKPLLPGMTGSYGRELATPFRLQQQRSGQQQQWQSAMQRWQAQQQQQRPPPPPQPQQVQPQGPLPPPPPPQQQQLQLRSQTLSSSPPLKAQAERPHLQRPPQSQSRLPEAMTTAVKLPQSQTPQRLQVQSQMPQRQQQLRAPSQPQPQPLAVKPQVPRPLTTPSQLPQTPKTSSQTTQLTPALTPKKTPQQQQQQPLKAQSLKPPPTPRSLTQAQTQRSQQQPQAQAQRHQTQTQTQAQQAKVETQQSSPMRPLRPQSQQVKAAPRAQSPKPLLVKTLVTQRGGLPLSPPRLQSQQQQPTQRPGASPSPSKSMSTSNSSRPSYMRSTEASCAKALDCLSQLAAAAAAQAKSWRAF</sequence>
<gene>
    <name evidence="2" type="primary">PLEST000750</name>
    <name evidence="2" type="ORF">PLESTB_000011300</name>
</gene>
<dbReference type="Proteomes" id="UP001165080">
    <property type="component" value="Unassembled WGS sequence"/>
</dbReference>
<comment type="caution">
    <text evidence="2">The sequence shown here is derived from an EMBL/GenBank/DDBJ whole genome shotgun (WGS) entry which is preliminary data.</text>
</comment>
<evidence type="ECO:0000256" key="1">
    <source>
        <dbReference type="SAM" id="MobiDB-lite"/>
    </source>
</evidence>
<accession>A0A9W6B9F5</accession>
<feature type="region of interest" description="Disordered" evidence="1">
    <location>
        <begin position="141"/>
        <end position="198"/>
    </location>
</feature>
<feature type="region of interest" description="Disordered" evidence="1">
    <location>
        <begin position="417"/>
        <end position="724"/>
    </location>
</feature>
<feature type="compositionally biased region" description="Gly residues" evidence="1">
    <location>
        <begin position="91"/>
        <end position="100"/>
    </location>
</feature>